<feature type="transmembrane region" description="Helical" evidence="2">
    <location>
        <begin position="35"/>
        <end position="62"/>
    </location>
</feature>
<keyword evidence="2" id="KW-0472">Membrane</keyword>
<keyword evidence="2" id="KW-0812">Transmembrane</keyword>
<keyword evidence="1" id="KW-0175">Coiled coil</keyword>
<comment type="caution">
    <text evidence="3">The sequence shown here is derived from an EMBL/GenBank/DDBJ whole genome shotgun (WGS) entry which is preliminary data.</text>
</comment>
<gene>
    <name evidence="3" type="ORF">ENT43_01500</name>
</gene>
<sequence length="2657" mass="297853">MEDNQDQQTNGGIVSQSGDALAEAIKKAAKQKIKVFILANLPVILTVLGVIFVIGIIVLLVINAVNRGAAGKSPFSQSTQDQILTVSAASGDQTAKTQLAGSFYEKLAEIIDKIQAKIESRKDEYLAESADNLEVSIASLVSGNPDTSSIKSELEKFESALKAENNTAYNQEINEIKSTISELGGLLVVANNRNLIIAPRDREYIKRGQIDGRILQALIYLVTPYPDGAGFEKIRVHRIKSSYDTENRRFTNEWPQSGESEKLTSAHFDGQAMDISVVDSVQRRLYKKGILRKKTEKMNPIDIKIAWQSMEPGKRLEGLTINGSGNSFGKIAQNQGLLDLFSIIGENLGYDFSQYNINTGSMSSLAASMGLIVLKEELGIMINEREDNSTTEKFLKNTGRRLVADCLGLPESGLDGYNDEELALNIGREYIASRLALLPKSLVGKNSNEVISSIGKRKVEYIFNMRNSFDYWSPSQTNTFAIFLGQDAIEKALNINGGSFAPNNINDIKNNIGIEKFEKIFANPDSVDTLLGLPNSRSYMGDMIKGSISPAFVKNEVGQKIINEYINNFQNHAHINGFDQNGNPTIGGSTNKKDEAWDLPEGSMEGLINATVPAGLGIFYNVGLDELAKKLTDSNEERLVIKAWISQYKDRELSGLRYRKSETSGDVVIKTIEQVRSPNQEKVRQLEARIAQIEFRLDERDFSINQRRLTPQERKDLEEEKEDLKEQIKMEGANNLEEEDSWGIVSEEYFNEPLGLPIHGIRDIFIRDEGEFIFTFIGDNKLENIKEREIGYVDLDFTSGLRAKVNFANNQIAEAEKVKAELLIDKEATMMDPELTEEERIVELAEIQEEIDYYQEEIEIWEAELRLATSNMHENIERESMPLSENQTFETCAGITVKDSLENGELALTLQNIILEKGSSSLQESMDLPDGFLGDLLQRLIERNNRREDNRSSETGNDSLNEDGVFTFYAEISYLDSRDGSFKKILTNTGSLPVSPNTSADHPPTEPNRYGSLSIFSLPVSSSGYSQIPVSQIVQGNQYYLALNLTEEELPGFSFKNLSKISLFREKSGSIKSIHSIEGLSSNDNLKLILEENPIILIEKPQESPTENKGMGSFNIDDLNIAAVGAGHIEDQLGMPKGSFKGKDINELTAKIGSSEKLYVYFVKTRNARDLASNLPITESNQKIFRDAFSPVDNLFEIKKGTTFDLMSGVITPKQYATKVGDVYTKKKLAHNLSQSLDTGNYAGYDINQQDILDMMSGNFSAVALKIGAKKMDDGLQLPYGTLKAIIDNPSANCIVTDENTGQTQSCISSLLAANGQEKLAEYFNLYNQVSISGNLQENFGQMQIEVVLNNLNPNPKLPNKWFEGATLKEIAFQLPAKIDDRFNNQLVNLNPYNKQGEDLLLQKFGFNPNTYGLAGLKRTEFTENSEPYNILIKIDDALNISRGTTAKLFNETITVKQYKEAVKDSYVKRKTNELTYSIFPQEIKDFLIKYDISKDDIRTIKNTDTKEKVQRIIKNIENGRIYFANEAEKQENMKEIVGQAILENILDPQSTLPDGWFSGTSIDKIVINIARLTSPAALQNLVSYDQKTMERAKNTLIQRFGYDIEYYSLESLKKSIVDNGNAQKVDGLLRVQKGSTLEFFNEKITPSFYKEKVKKANEKYGPTSLVYEKLIAGDSDDAKRIQEIKNKYRLTDDDILGAYQNPSNVFNKVIWNSLPPKEMAILFGLGIIKEQNLSQIGLKGEYTQNFAQTQIEDLLGLDRGTFSPGSSIEEVLNRNGAKRFAAALRIGLNDKINKNSESEISRYINEKVFTDSSDYWGNQSNTARSVNIDIMLKIDSEIFAPTCGLSITKCLLTKKVTTTEYIEFVRKNLFKKLEINTLVGYLANNNTINAEDPESNRFIQYSNTYVGAISPLIDDINNINDPNVQIALIKGFKTVGGIDLDDKAGFRAGTLQKMIENPDRAGELLFAQGLRSASEKRFTGASELIIVMQYAMPWLSFSDTDYYGELELIDANERRACPFPPVQTTLRERKEFIKEKRTLCQNSIINNNIREAIRRNTRVVSENGTVIQEGIDVPQEDIALILNGDTRVLTAMGFAYLQTQINVRRAKDDKPIGLWPDGFKITYQEIKEALMPTYTARIKESVNAGLEFDKKWKEENGSLPQPIGTIPATGQQIENPFYREYVTQRQEYVKERQDKAPSNAKKNLQYKYMDAQANSIAIRNDWPLVPAGFSRIIADGSPQERLEAFLRYEALYIINDPDLRQNINNTCGGNDICNVASDYLLERFTSFASGGSYEEFKNSFDGPVFEDYITERLFKSADRYLAEKWNLDISLFGNISLSENLIHYANTYYEKGESGAEFKDDKFNSLGRTVILNTVGKQFDERLNLPTGSFQKMYRIYDAYQKYQAAKSALAVKQTAAAINAAKFLTTGGRFSDFIKESVELTQANTSYVAAKANLKATAITVIVEIGLQVFSEELIKLDDRINAPPGTSASFISMVTSIAVYGIVGNPGLYSAYGIGAGIAIAIFLYTFLFGFSKIEVQMTCPGYYPPGASKTDLPWCKEQEIYYHYWAQIKVRQLIQAMIDIGDKKAGGKNLIPTVIGTFRQEDVDYFKGENCEEGDKVCKQKQSNKICNPLTEICGMRGIHQSDYMKSFIHINY</sequence>
<feature type="coiled-coil region" evidence="1">
    <location>
        <begin position="805"/>
        <end position="871"/>
    </location>
</feature>
<keyword evidence="2" id="KW-1133">Transmembrane helix</keyword>
<accession>A0A7C4M296</accession>
<feature type="coiled-coil region" evidence="1">
    <location>
        <begin position="707"/>
        <end position="734"/>
    </location>
</feature>
<feature type="transmembrane region" description="Helical" evidence="2">
    <location>
        <begin position="2512"/>
        <end position="2531"/>
    </location>
</feature>
<evidence type="ECO:0000256" key="2">
    <source>
        <dbReference type="SAM" id="Phobius"/>
    </source>
</evidence>
<dbReference type="EMBL" id="DSYQ01000005">
    <property type="protein sequence ID" value="HGT70914.1"/>
    <property type="molecule type" value="Genomic_DNA"/>
</dbReference>
<name>A0A7C4M296_UNCC3</name>
<reference evidence="3" key="1">
    <citation type="journal article" date="2020" name="mSystems">
        <title>Genome- and Community-Level Interaction Insights into Carbon Utilization and Element Cycling Functions of Hydrothermarchaeota in Hydrothermal Sediment.</title>
        <authorList>
            <person name="Zhou Z."/>
            <person name="Liu Y."/>
            <person name="Xu W."/>
            <person name="Pan J."/>
            <person name="Luo Z.H."/>
            <person name="Li M."/>
        </authorList>
    </citation>
    <scope>NUCLEOTIDE SEQUENCE [LARGE SCALE GENOMIC DNA]</scope>
    <source>
        <strain evidence="3">SpSt-579</strain>
    </source>
</reference>
<evidence type="ECO:0000256" key="1">
    <source>
        <dbReference type="SAM" id="Coils"/>
    </source>
</evidence>
<evidence type="ECO:0000313" key="3">
    <source>
        <dbReference type="EMBL" id="HGT70914.1"/>
    </source>
</evidence>
<protein>
    <submittedName>
        <fullName evidence="3">Uncharacterized protein</fullName>
    </submittedName>
</protein>
<proteinExistence type="predicted"/>
<organism evidence="3">
    <name type="scientific">candidate division CPR3 bacterium</name>
    <dbReference type="NCBI Taxonomy" id="2268181"/>
    <lineage>
        <taxon>Bacteria</taxon>
        <taxon>Bacteria division CPR3</taxon>
    </lineage>
</organism>